<sequence>MSSLHQKAVQKEFEDEALAEQHSSGRSCDRLRQELKRCIKESECVQKLRRPAKECISATDGSVPERCFQLLSNFSDCKRSLVRFLVDSF</sequence>
<keyword evidence="6" id="KW-1185">Reference proteome</keyword>
<comment type="similarity">
    <text evidence="2">Belongs to the PET191 family.</text>
</comment>
<reference evidence="5 6" key="2">
    <citation type="submission" date="2018-11" db="EMBL/GenBank/DDBJ databases">
        <authorList>
            <consortium name="Pathogen Informatics"/>
        </authorList>
    </citation>
    <scope>NUCLEOTIDE SEQUENCE [LARGE SCALE GENOMIC DNA]</scope>
</reference>
<evidence type="ECO:0000313" key="7">
    <source>
        <dbReference type="WBParaSite" id="ASIM_0001783301-mRNA-1"/>
    </source>
</evidence>
<evidence type="ECO:0000313" key="6">
    <source>
        <dbReference type="Proteomes" id="UP000267096"/>
    </source>
</evidence>
<gene>
    <name evidence="5" type="ORF">ASIM_LOCUS17235</name>
</gene>
<keyword evidence="4" id="KW-1015">Disulfide bond</keyword>
<comment type="function">
    <text evidence="1">Involved in an early step of the mitochondrial complex IV assembly process.</text>
</comment>
<dbReference type="EMBL" id="UYRR01033890">
    <property type="protein sequence ID" value="VDK59853.1"/>
    <property type="molecule type" value="Genomic_DNA"/>
</dbReference>
<protein>
    <recommendedName>
        <fullName evidence="3">Cytochrome c oxidase assembly factor 5</fullName>
    </recommendedName>
</protein>
<dbReference type="InterPro" id="IPR018793">
    <property type="entry name" value="Cyt_c_oxidase_assmbl_Pet191"/>
</dbReference>
<dbReference type="AlphaFoldDB" id="A0A0M3KA37"/>
<proteinExistence type="inferred from homology"/>
<dbReference type="GO" id="GO:0005739">
    <property type="term" value="C:mitochondrion"/>
    <property type="evidence" value="ECO:0007669"/>
    <property type="project" value="TreeGrafter"/>
</dbReference>
<organism evidence="7">
    <name type="scientific">Anisakis simplex</name>
    <name type="common">Herring worm</name>
    <dbReference type="NCBI Taxonomy" id="6269"/>
    <lineage>
        <taxon>Eukaryota</taxon>
        <taxon>Metazoa</taxon>
        <taxon>Ecdysozoa</taxon>
        <taxon>Nematoda</taxon>
        <taxon>Chromadorea</taxon>
        <taxon>Rhabditida</taxon>
        <taxon>Spirurina</taxon>
        <taxon>Ascaridomorpha</taxon>
        <taxon>Ascaridoidea</taxon>
        <taxon>Anisakidae</taxon>
        <taxon>Anisakis</taxon>
        <taxon>Anisakis simplex complex</taxon>
    </lineage>
</organism>
<dbReference type="Proteomes" id="UP000267096">
    <property type="component" value="Unassembled WGS sequence"/>
</dbReference>
<evidence type="ECO:0000256" key="1">
    <source>
        <dbReference type="ARBA" id="ARBA00003186"/>
    </source>
</evidence>
<dbReference type="Pfam" id="PF10203">
    <property type="entry name" value="Pet191_N"/>
    <property type="match status" value="1"/>
</dbReference>
<reference evidence="7" key="1">
    <citation type="submission" date="2017-02" db="UniProtKB">
        <authorList>
            <consortium name="WormBaseParasite"/>
        </authorList>
    </citation>
    <scope>IDENTIFICATION</scope>
</reference>
<dbReference type="PANTHER" id="PTHR28627">
    <property type="entry name" value="CYTOCHROME C OXIDASE ASSEMBLY FACTOR 5"/>
    <property type="match status" value="1"/>
</dbReference>
<dbReference type="OrthoDB" id="282149at2759"/>
<evidence type="ECO:0000256" key="3">
    <source>
        <dbReference type="ARBA" id="ARBA00021904"/>
    </source>
</evidence>
<accession>A0A0M3KA37</accession>
<dbReference type="PANTHER" id="PTHR28627:SF1">
    <property type="entry name" value="CYTOCHROME C OXIDASE ASSEMBLY FACTOR 5"/>
    <property type="match status" value="1"/>
</dbReference>
<evidence type="ECO:0000313" key="5">
    <source>
        <dbReference type="EMBL" id="VDK59853.1"/>
    </source>
</evidence>
<dbReference type="GO" id="GO:0033617">
    <property type="term" value="P:mitochondrial respiratory chain complex IV assembly"/>
    <property type="evidence" value="ECO:0007669"/>
    <property type="project" value="TreeGrafter"/>
</dbReference>
<dbReference type="WBParaSite" id="ASIM_0001783301-mRNA-1">
    <property type="protein sequence ID" value="ASIM_0001783301-mRNA-1"/>
    <property type="gene ID" value="ASIM_0001783301"/>
</dbReference>
<evidence type="ECO:0000256" key="4">
    <source>
        <dbReference type="ARBA" id="ARBA00023157"/>
    </source>
</evidence>
<name>A0A0M3KA37_ANISI</name>
<evidence type="ECO:0000256" key="2">
    <source>
        <dbReference type="ARBA" id="ARBA00007785"/>
    </source>
</evidence>